<feature type="region of interest" description="Disordered" evidence="1">
    <location>
        <begin position="123"/>
        <end position="152"/>
    </location>
</feature>
<gene>
    <name evidence="3" type="ORF">BCAL_0319</name>
</gene>
<evidence type="ECO:0000313" key="4">
    <source>
        <dbReference type="Proteomes" id="UP000029072"/>
    </source>
</evidence>
<organism evidence="3 4">
    <name type="scientific">Bifidobacterium callitrichos DSM 23973</name>
    <dbReference type="NCBI Taxonomy" id="1437609"/>
    <lineage>
        <taxon>Bacteria</taxon>
        <taxon>Bacillati</taxon>
        <taxon>Actinomycetota</taxon>
        <taxon>Actinomycetes</taxon>
        <taxon>Bifidobacteriales</taxon>
        <taxon>Bifidobacteriaceae</taxon>
        <taxon>Bifidobacterium</taxon>
    </lineage>
</organism>
<evidence type="ECO:0000256" key="1">
    <source>
        <dbReference type="SAM" id="MobiDB-lite"/>
    </source>
</evidence>
<dbReference type="eggNOG" id="COG2801">
    <property type="taxonomic scope" value="Bacteria"/>
</dbReference>
<dbReference type="PANTHER" id="PTHR46889:SF4">
    <property type="entry name" value="TRANSPOSASE INSO FOR INSERTION SEQUENCE ELEMENT IS911B-RELATED"/>
    <property type="match status" value="1"/>
</dbReference>
<sequence>MRKSAELVGKKPGADPDNLTNREKATLIRAVSEEHGVRAEDLLGRVGIARSTYYYQLKPMNRPDRDRDLLALVREAFENSRRRYGYKRIHQELRSAGVIASAKRIMRLMTMHGLVARVQKRETQQLVQGRDRPGARHPLGPGLSRARRLKHM</sequence>
<dbReference type="InterPro" id="IPR025948">
    <property type="entry name" value="HTH-like_dom"/>
</dbReference>
<dbReference type="PANTHER" id="PTHR46889">
    <property type="entry name" value="TRANSPOSASE INSF FOR INSERTION SEQUENCE IS3B-RELATED"/>
    <property type="match status" value="1"/>
</dbReference>
<evidence type="ECO:0000313" key="3">
    <source>
        <dbReference type="EMBL" id="KFI56712.1"/>
    </source>
</evidence>
<dbReference type="Pfam" id="PF13276">
    <property type="entry name" value="HTH_21"/>
    <property type="match status" value="1"/>
</dbReference>
<comment type="caution">
    <text evidence="3">The sequence shown here is derived from an EMBL/GenBank/DDBJ whole genome shotgun (WGS) entry which is preliminary data.</text>
</comment>
<evidence type="ECO:0000259" key="2">
    <source>
        <dbReference type="Pfam" id="PF13276"/>
    </source>
</evidence>
<feature type="domain" description="HTH-like" evidence="2">
    <location>
        <begin position="65"/>
        <end position="121"/>
    </location>
</feature>
<proteinExistence type="predicted"/>
<dbReference type="AlphaFoldDB" id="A0A087AD62"/>
<dbReference type="RefSeq" id="WP_238549580.1">
    <property type="nucleotide sequence ID" value="NZ_JDUV01000001.1"/>
</dbReference>
<dbReference type="InterPro" id="IPR050900">
    <property type="entry name" value="Transposase_IS3/IS150/IS904"/>
</dbReference>
<reference evidence="3 4" key="1">
    <citation type="submission" date="2014-03" db="EMBL/GenBank/DDBJ databases">
        <title>Genomics of Bifidobacteria.</title>
        <authorList>
            <person name="Ventura M."/>
            <person name="Milani C."/>
            <person name="Lugli G.A."/>
        </authorList>
    </citation>
    <scope>NUCLEOTIDE SEQUENCE [LARGE SCALE GENOMIC DNA]</scope>
    <source>
        <strain evidence="3 4">DSM 23973</strain>
    </source>
</reference>
<feature type="compositionally biased region" description="Basic and acidic residues" evidence="1">
    <location>
        <begin position="123"/>
        <end position="134"/>
    </location>
</feature>
<protein>
    <submittedName>
        <fullName evidence="3">Transposase domain protein</fullName>
    </submittedName>
</protein>
<dbReference type="EMBL" id="JGYS01000001">
    <property type="protein sequence ID" value="KFI56712.1"/>
    <property type="molecule type" value="Genomic_DNA"/>
</dbReference>
<accession>A0A087AD62</accession>
<name>A0A087AD62_9BIFI</name>
<dbReference type="Proteomes" id="UP000029072">
    <property type="component" value="Unassembled WGS sequence"/>
</dbReference>